<dbReference type="SUPFAM" id="SSF57567">
    <property type="entry name" value="Serine protease inhibitors"/>
    <property type="match status" value="1"/>
</dbReference>
<evidence type="ECO:0000259" key="4">
    <source>
        <dbReference type="Pfam" id="PF01826"/>
    </source>
</evidence>
<sequence length="87" mass="9702">MKGIIVLCAFVIMCCVLENCVAQRDRRCSRLYEVYHRCGTACPLTCDNYNNPPNGCIKLCVSGCFCTGNLIRDTSSGRCVTPNRCRK</sequence>
<feature type="domain" description="TIL" evidence="4">
    <location>
        <begin position="32"/>
        <end position="85"/>
    </location>
</feature>
<keyword evidence="3" id="KW-0732">Signal</keyword>
<reference evidence="5" key="1">
    <citation type="submission" date="2016-10" db="EMBL/GenBank/DDBJ databases">
        <title>Venom proteomic and venom gland transcriptomic analyses of the scorpion Megacormus gertschi Diaz-Najera, 1966 (Scorpiones: Euscorpiidae: Megacorminae).</title>
        <authorList>
            <person name="Santibanez-Lopez C.E."/>
            <person name="Cid-Uribe J.I."/>
            <person name="Zamudio F.Z."/>
            <person name="Batista C.V."/>
            <person name="Ortiz E."/>
            <person name="Possani L.D."/>
        </authorList>
    </citation>
    <scope>NUCLEOTIDE SEQUENCE</scope>
    <source>
        <tissue evidence="5">Venom gland</tissue>
    </source>
</reference>
<keyword evidence="1" id="KW-0646">Protease inhibitor</keyword>
<dbReference type="AlphaFoldDB" id="A0A224XGR5"/>
<dbReference type="CDD" id="cd19941">
    <property type="entry name" value="TIL"/>
    <property type="match status" value="1"/>
</dbReference>
<evidence type="ECO:0000256" key="1">
    <source>
        <dbReference type="ARBA" id="ARBA00022690"/>
    </source>
</evidence>
<feature type="chain" id="PRO_5012736627" evidence="3">
    <location>
        <begin position="23"/>
        <end position="87"/>
    </location>
</feature>
<protein>
    <submittedName>
        <fullName evidence="5">Putative Protease inhibitor</fullName>
    </submittedName>
</protein>
<dbReference type="InterPro" id="IPR051368">
    <property type="entry name" value="SerProtInhib-TIL_Domain"/>
</dbReference>
<name>A0A224XGR5_9SCOR</name>
<accession>A0A224XGR5</accession>
<evidence type="ECO:0000256" key="3">
    <source>
        <dbReference type="SAM" id="SignalP"/>
    </source>
</evidence>
<feature type="signal peptide" evidence="3">
    <location>
        <begin position="1"/>
        <end position="22"/>
    </location>
</feature>
<organism evidence="5">
    <name type="scientific">Megacormus gertschi</name>
    <dbReference type="NCBI Taxonomy" id="1843536"/>
    <lineage>
        <taxon>Eukaryota</taxon>
        <taxon>Metazoa</taxon>
        <taxon>Ecdysozoa</taxon>
        <taxon>Arthropoda</taxon>
        <taxon>Chelicerata</taxon>
        <taxon>Arachnida</taxon>
        <taxon>Scorpiones</taxon>
        <taxon>Iurida</taxon>
        <taxon>Chactoidea</taxon>
        <taxon>Euscorpiidae</taxon>
        <taxon>Megacorminae</taxon>
        <taxon>Megacormini</taxon>
        <taxon>Megacormus</taxon>
    </lineage>
</organism>
<dbReference type="PANTHER" id="PTHR23259">
    <property type="entry name" value="RIDDLE"/>
    <property type="match status" value="1"/>
</dbReference>
<evidence type="ECO:0000313" key="5">
    <source>
        <dbReference type="EMBL" id="JAW07142.1"/>
    </source>
</evidence>
<dbReference type="Pfam" id="PF01826">
    <property type="entry name" value="TIL"/>
    <property type="match status" value="1"/>
</dbReference>
<evidence type="ECO:0000256" key="2">
    <source>
        <dbReference type="ARBA" id="ARBA00023157"/>
    </source>
</evidence>
<dbReference type="PANTHER" id="PTHR23259:SF70">
    <property type="entry name" value="ACCESSORY GLAND PROTEIN ACP62F-RELATED"/>
    <property type="match status" value="1"/>
</dbReference>
<dbReference type="EMBL" id="GFBG01000025">
    <property type="protein sequence ID" value="JAW07142.1"/>
    <property type="molecule type" value="Transcribed_RNA"/>
</dbReference>
<keyword evidence="2" id="KW-1015">Disulfide bond</keyword>
<dbReference type="InterPro" id="IPR002919">
    <property type="entry name" value="TIL_dom"/>
</dbReference>
<proteinExistence type="predicted"/>
<dbReference type="InterPro" id="IPR036084">
    <property type="entry name" value="Ser_inhib-like_sf"/>
</dbReference>
<dbReference type="GO" id="GO:0030414">
    <property type="term" value="F:peptidase inhibitor activity"/>
    <property type="evidence" value="ECO:0007669"/>
    <property type="project" value="UniProtKB-KW"/>
</dbReference>
<dbReference type="Gene3D" id="2.10.25.10">
    <property type="entry name" value="Laminin"/>
    <property type="match status" value="1"/>
</dbReference>